<organism evidence="2 3">
    <name type="scientific">Acidithiobacillus thiooxidans</name>
    <name type="common">Thiobacillus thiooxidans</name>
    <dbReference type="NCBI Taxonomy" id="930"/>
    <lineage>
        <taxon>Bacteria</taxon>
        <taxon>Pseudomonadati</taxon>
        <taxon>Pseudomonadota</taxon>
        <taxon>Acidithiobacillia</taxon>
        <taxon>Acidithiobacillales</taxon>
        <taxon>Acidithiobacillaceae</taxon>
        <taxon>Acidithiobacillus</taxon>
    </lineage>
</organism>
<sequence length="111" mass="12036">MKQEQLSQSWRWLIVVIIVLLIAVLAFFFWQHKQSVQRTQKAAEAAAAVKLAAPTVSTVSVADFPVGKTISQEGSLQGPLSGKCGNIAWHDLSPSAEANLRKLCPAQKPTP</sequence>
<dbReference type="AlphaFoldDB" id="A0A1C2I7F1"/>
<reference evidence="2" key="1">
    <citation type="journal article" date="2016" name="Int. J. Mol. Sci.">
        <title>Comparative genomics of the extreme acidophile Acidithiobacillus thiooxidans reveals intraspecific divergence and niche adaptation.</title>
        <authorList>
            <person name="Zhang X."/>
            <person name="Feng X."/>
            <person name="Tao J."/>
            <person name="Ma L."/>
            <person name="Xiao Y."/>
            <person name="Liang Y."/>
            <person name="Liu X."/>
            <person name="Yin H."/>
        </authorList>
    </citation>
    <scope>NUCLEOTIDE SEQUENCE [LARGE SCALE GENOMIC DNA]</scope>
    <source>
        <strain evidence="2">DXS-W</strain>
    </source>
</reference>
<dbReference type="RefSeq" id="WP_065974146.1">
    <property type="nucleotide sequence ID" value="NZ_LWRY01000121.1"/>
</dbReference>
<proteinExistence type="predicted"/>
<evidence type="ECO:0000256" key="1">
    <source>
        <dbReference type="SAM" id="Phobius"/>
    </source>
</evidence>
<feature type="transmembrane region" description="Helical" evidence="1">
    <location>
        <begin position="12"/>
        <end position="30"/>
    </location>
</feature>
<accession>A0A1C2I7F1</accession>
<comment type="caution">
    <text evidence="2">The sequence shown here is derived from an EMBL/GenBank/DDBJ whole genome shotgun (WGS) entry which is preliminary data.</text>
</comment>
<keyword evidence="1" id="KW-1133">Transmembrane helix</keyword>
<dbReference type="OrthoDB" id="5298275at2"/>
<dbReference type="EMBL" id="LWRY01000121">
    <property type="protein sequence ID" value="OCX71904.1"/>
    <property type="molecule type" value="Genomic_DNA"/>
</dbReference>
<evidence type="ECO:0000313" key="2">
    <source>
        <dbReference type="EMBL" id="OCX71904.1"/>
    </source>
</evidence>
<evidence type="ECO:0000313" key="3">
    <source>
        <dbReference type="Proteomes" id="UP000095008"/>
    </source>
</evidence>
<protein>
    <submittedName>
        <fullName evidence="2">Uncharacterized protein</fullName>
    </submittedName>
</protein>
<keyword evidence="3" id="KW-1185">Reference proteome</keyword>
<dbReference type="Proteomes" id="UP000095008">
    <property type="component" value="Unassembled WGS sequence"/>
</dbReference>
<keyword evidence="1" id="KW-0472">Membrane</keyword>
<name>A0A1C2I7F1_ACITH</name>
<gene>
    <name evidence="2" type="ORF">A6M23_10855</name>
</gene>
<keyword evidence="1" id="KW-0812">Transmembrane</keyword>